<dbReference type="RefSeq" id="WP_214058623.1">
    <property type="nucleotide sequence ID" value="NZ_BAAAHS010000189.1"/>
</dbReference>
<feature type="domain" description="AAA" evidence="2">
    <location>
        <begin position="130"/>
        <end position="290"/>
    </location>
</feature>
<dbReference type="InterPro" id="IPR050625">
    <property type="entry name" value="ParA/MinD_ATPase"/>
</dbReference>
<evidence type="ECO:0000259" key="2">
    <source>
        <dbReference type="Pfam" id="PF13614"/>
    </source>
</evidence>
<dbReference type="Pfam" id="PF13614">
    <property type="entry name" value="AAA_31"/>
    <property type="match status" value="1"/>
</dbReference>
<dbReference type="PANTHER" id="PTHR43384">
    <property type="entry name" value="SEPTUM SITE-DETERMINING PROTEIN MIND HOMOLOG, CHLOROPLASTIC-RELATED"/>
    <property type="match status" value="1"/>
</dbReference>
<dbReference type="InterPro" id="IPR027417">
    <property type="entry name" value="P-loop_NTPase"/>
</dbReference>
<evidence type="ECO:0000256" key="1">
    <source>
        <dbReference type="SAM" id="MobiDB-lite"/>
    </source>
</evidence>
<accession>A0ABX8EHR8</accession>
<dbReference type="EMBL" id="CP075371">
    <property type="protein sequence ID" value="QVT79141.1"/>
    <property type="molecule type" value="Genomic_DNA"/>
</dbReference>
<protein>
    <submittedName>
        <fullName evidence="3">Septum site-determining protein MinD</fullName>
    </submittedName>
</protein>
<dbReference type="Gene3D" id="3.40.50.2300">
    <property type="match status" value="1"/>
</dbReference>
<evidence type="ECO:0000313" key="4">
    <source>
        <dbReference type="Proteomes" id="UP000679307"/>
    </source>
</evidence>
<dbReference type="InterPro" id="IPR025669">
    <property type="entry name" value="AAA_dom"/>
</dbReference>
<proteinExistence type="predicted"/>
<reference evidence="3 4" key="1">
    <citation type="submission" date="2021-05" db="EMBL/GenBank/DDBJ databases">
        <title>Complete genome of Nocardioides aquaticus KCTC 9944T isolated from meromictic and hypersaline Ekho Lake, Antarctica.</title>
        <authorList>
            <person name="Hwang K."/>
            <person name="Kim K.M."/>
            <person name="Choe H."/>
        </authorList>
    </citation>
    <scope>NUCLEOTIDE SEQUENCE [LARGE SCALE GENOMIC DNA]</scope>
    <source>
        <strain evidence="3 4">KCTC 9944</strain>
    </source>
</reference>
<dbReference type="SUPFAM" id="SSF52540">
    <property type="entry name" value="P-loop containing nucleoside triphosphate hydrolases"/>
    <property type="match status" value="1"/>
</dbReference>
<dbReference type="Gene3D" id="3.40.50.300">
    <property type="entry name" value="P-loop containing nucleotide triphosphate hydrolases"/>
    <property type="match status" value="1"/>
</dbReference>
<organism evidence="3 4">
    <name type="scientific">Nocardioides aquaticus</name>
    <dbReference type="NCBI Taxonomy" id="160826"/>
    <lineage>
        <taxon>Bacteria</taxon>
        <taxon>Bacillati</taxon>
        <taxon>Actinomycetota</taxon>
        <taxon>Actinomycetes</taxon>
        <taxon>Propionibacteriales</taxon>
        <taxon>Nocardioidaceae</taxon>
        <taxon>Nocardioides</taxon>
    </lineage>
</organism>
<keyword evidence="4" id="KW-1185">Reference proteome</keyword>
<dbReference type="PANTHER" id="PTHR43384:SF13">
    <property type="entry name" value="SLR0110 PROTEIN"/>
    <property type="match status" value="1"/>
</dbReference>
<gene>
    <name evidence="3" type="primary">minD</name>
    <name evidence="3" type="ORF">ENKNEFLB_01521</name>
</gene>
<evidence type="ECO:0000313" key="3">
    <source>
        <dbReference type="EMBL" id="QVT79141.1"/>
    </source>
</evidence>
<feature type="region of interest" description="Disordered" evidence="1">
    <location>
        <begin position="365"/>
        <end position="402"/>
    </location>
</feature>
<sequence>MPVLVEPDATRVAELLKLLPAGTQAVEDVERMHAWMARHPDEYVVLLGPGVPLALVTDLCERLRVDRPTVSVVLVREVIDAPLLSQAMRAGVRDVVETHDDQAVAEAVRRAHQLHTALRGPGGATRTGTVTTVFSPKGGVGKTTLAVNLALALADRGARRVCLVDLDLGFGDVAITMQLFPTHTIEQAVGAESVLDAVQLDGLLTRHADSLMVLAAPAHPDVKERITPALVSRVLRTLRESFDHVVVDTAPAFDDATLTALDETDECVLVTTLDVPTLKNVKVALETMDLLDVAPGHRHLLLNRADDAVGIDVEKVEAILGIPVEARISTSVDVAASTNTGTPIVTARPDHPTSQAVRDLARTLLGGETPVPGPSDAAAGPAGGTGPDHPGHAGQRRFRRRR</sequence>
<dbReference type="Proteomes" id="UP000679307">
    <property type="component" value="Chromosome"/>
</dbReference>
<name>A0ABX8EHR8_9ACTN</name>